<organism evidence="1">
    <name type="scientific">marine metagenome</name>
    <dbReference type="NCBI Taxonomy" id="408172"/>
    <lineage>
        <taxon>unclassified sequences</taxon>
        <taxon>metagenomes</taxon>
        <taxon>ecological metagenomes</taxon>
    </lineage>
</organism>
<dbReference type="GO" id="GO:0006598">
    <property type="term" value="P:polyamine catabolic process"/>
    <property type="evidence" value="ECO:0007669"/>
    <property type="project" value="TreeGrafter"/>
</dbReference>
<evidence type="ECO:0000313" key="1">
    <source>
        <dbReference type="EMBL" id="SVC07555.1"/>
    </source>
</evidence>
<dbReference type="CDD" id="cd01745">
    <property type="entry name" value="GATase1_2"/>
    <property type="match status" value="1"/>
</dbReference>
<dbReference type="GO" id="GO:0033969">
    <property type="term" value="F:gamma-glutamyl-gamma-aminobutyrate hydrolase activity"/>
    <property type="evidence" value="ECO:0007669"/>
    <property type="project" value="TreeGrafter"/>
</dbReference>
<dbReference type="PANTHER" id="PTHR43235">
    <property type="entry name" value="GLUTAMINE AMIDOTRANSFERASE PB2B2.05-RELATED"/>
    <property type="match status" value="1"/>
</dbReference>
<reference evidence="1" key="1">
    <citation type="submission" date="2018-05" db="EMBL/GenBank/DDBJ databases">
        <authorList>
            <person name="Lanie J.A."/>
            <person name="Ng W.-L."/>
            <person name="Kazmierczak K.M."/>
            <person name="Andrzejewski T.M."/>
            <person name="Davidsen T.M."/>
            <person name="Wayne K.J."/>
            <person name="Tettelin H."/>
            <person name="Glass J.I."/>
            <person name="Rusch D."/>
            <person name="Podicherti R."/>
            <person name="Tsui H.-C.T."/>
            <person name="Winkler M.E."/>
        </authorList>
    </citation>
    <scope>NUCLEOTIDE SEQUENCE</scope>
</reference>
<dbReference type="SUPFAM" id="SSF52317">
    <property type="entry name" value="Class I glutamine amidotransferase-like"/>
    <property type="match status" value="1"/>
</dbReference>
<protein>
    <submittedName>
        <fullName evidence="1">Uncharacterized protein</fullName>
    </submittedName>
</protein>
<name>A0A382J7M9_9ZZZZ</name>
<dbReference type="InterPro" id="IPR044668">
    <property type="entry name" value="PuuD-like"/>
</dbReference>
<proteinExistence type="predicted"/>
<dbReference type="Pfam" id="PF07722">
    <property type="entry name" value="Peptidase_C26"/>
    <property type="match status" value="1"/>
</dbReference>
<dbReference type="Gene3D" id="3.40.50.880">
    <property type="match status" value="1"/>
</dbReference>
<sequence>MVASIATPVIGLTSYGRDQAGAYALPVDYIDSIVRAGGAPVLLPPGKGMLDVAERLDGLILSGGGDLDPARYDGAQHESVYMVDGDRDAGELALANHAVQRQLPCLCICRGAQVLNVALGGTLIPHLPERVGDGFAHRVPPRRPAFHEVHINSDSRLAGVLDGDHAFVASWHHQAVDVVAPGLTVVACAADGVVEALEMDGHPWLLAVQWHPELTAAHDPQQQALFRALVEAAAIHSLADGVSP</sequence>
<gene>
    <name evidence="1" type="ORF">METZ01_LOCUS260409</name>
</gene>
<dbReference type="PANTHER" id="PTHR43235:SF1">
    <property type="entry name" value="GLUTAMINE AMIDOTRANSFERASE PB2B2.05-RELATED"/>
    <property type="match status" value="1"/>
</dbReference>
<dbReference type="GO" id="GO:0005829">
    <property type="term" value="C:cytosol"/>
    <property type="evidence" value="ECO:0007669"/>
    <property type="project" value="TreeGrafter"/>
</dbReference>
<dbReference type="InterPro" id="IPR029062">
    <property type="entry name" value="Class_I_gatase-like"/>
</dbReference>
<dbReference type="InterPro" id="IPR011697">
    <property type="entry name" value="Peptidase_C26"/>
</dbReference>
<dbReference type="AlphaFoldDB" id="A0A382J7M9"/>
<dbReference type="EMBL" id="UINC01072131">
    <property type="protein sequence ID" value="SVC07555.1"/>
    <property type="molecule type" value="Genomic_DNA"/>
</dbReference>
<dbReference type="PROSITE" id="PS51273">
    <property type="entry name" value="GATASE_TYPE_1"/>
    <property type="match status" value="1"/>
</dbReference>
<accession>A0A382J7M9</accession>